<keyword evidence="1" id="KW-0812">Transmembrane</keyword>
<feature type="non-terminal residue" evidence="3">
    <location>
        <position position="115"/>
    </location>
</feature>
<dbReference type="Pfam" id="PF07331">
    <property type="entry name" value="TctB"/>
    <property type="match status" value="1"/>
</dbReference>
<gene>
    <name evidence="3" type="ORF">S03H2_58775</name>
</gene>
<accession>X1J4L2</accession>
<evidence type="ECO:0000256" key="1">
    <source>
        <dbReference type="SAM" id="Phobius"/>
    </source>
</evidence>
<organism evidence="3">
    <name type="scientific">marine sediment metagenome</name>
    <dbReference type="NCBI Taxonomy" id="412755"/>
    <lineage>
        <taxon>unclassified sequences</taxon>
        <taxon>metagenomes</taxon>
        <taxon>ecological metagenomes</taxon>
    </lineage>
</organism>
<feature type="transmembrane region" description="Helical" evidence="1">
    <location>
        <begin position="85"/>
        <end position="114"/>
    </location>
</feature>
<proteinExistence type="predicted"/>
<protein>
    <recommendedName>
        <fullName evidence="2">DUF1468 domain-containing protein</fullName>
    </recommendedName>
</protein>
<dbReference type="EMBL" id="BARU01037758">
    <property type="protein sequence ID" value="GAH89656.1"/>
    <property type="molecule type" value="Genomic_DNA"/>
</dbReference>
<dbReference type="AlphaFoldDB" id="X1J4L2"/>
<feature type="domain" description="DUF1468" evidence="2">
    <location>
        <begin position="6"/>
        <end position="113"/>
    </location>
</feature>
<feature type="transmembrane region" description="Helical" evidence="1">
    <location>
        <begin position="39"/>
        <end position="58"/>
    </location>
</feature>
<sequence>MGELIIATLFLFSSIVLFIQTGGLPNMFFSTLGPSVFPKILITIMGILSTSLIIIKVMEFTKIKDKKQFIKTFEFSKKMLSKYKLVFIVSLNFFIYIFSMKYIGFSISTFYFIFS</sequence>
<keyword evidence="1" id="KW-1133">Transmembrane helix</keyword>
<evidence type="ECO:0000259" key="2">
    <source>
        <dbReference type="Pfam" id="PF07331"/>
    </source>
</evidence>
<dbReference type="InterPro" id="IPR009936">
    <property type="entry name" value="DUF1468"/>
</dbReference>
<reference evidence="3" key="1">
    <citation type="journal article" date="2014" name="Front. Microbiol.">
        <title>High frequency of phylogenetically diverse reductive dehalogenase-homologous genes in deep subseafloor sedimentary metagenomes.</title>
        <authorList>
            <person name="Kawai M."/>
            <person name="Futagami T."/>
            <person name="Toyoda A."/>
            <person name="Takaki Y."/>
            <person name="Nishi S."/>
            <person name="Hori S."/>
            <person name="Arai W."/>
            <person name="Tsubouchi T."/>
            <person name="Morono Y."/>
            <person name="Uchiyama I."/>
            <person name="Ito T."/>
            <person name="Fujiyama A."/>
            <person name="Inagaki F."/>
            <person name="Takami H."/>
        </authorList>
    </citation>
    <scope>NUCLEOTIDE SEQUENCE</scope>
    <source>
        <strain evidence="3">Expedition CK06-06</strain>
    </source>
</reference>
<comment type="caution">
    <text evidence="3">The sequence shown here is derived from an EMBL/GenBank/DDBJ whole genome shotgun (WGS) entry which is preliminary data.</text>
</comment>
<keyword evidence="1" id="KW-0472">Membrane</keyword>
<evidence type="ECO:0000313" key="3">
    <source>
        <dbReference type="EMBL" id="GAH89656.1"/>
    </source>
</evidence>
<name>X1J4L2_9ZZZZ</name>